<dbReference type="AlphaFoldDB" id="A0A069E0S2"/>
<dbReference type="PROSITE" id="PS51257">
    <property type="entry name" value="PROKAR_LIPOPROTEIN"/>
    <property type="match status" value="1"/>
</dbReference>
<organism evidence="2 3">
    <name type="scientific">Hyphomonas adhaerens MHS-3</name>
    <dbReference type="NCBI Taxonomy" id="1280949"/>
    <lineage>
        <taxon>Bacteria</taxon>
        <taxon>Pseudomonadati</taxon>
        <taxon>Pseudomonadota</taxon>
        <taxon>Alphaproteobacteria</taxon>
        <taxon>Hyphomonadales</taxon>
        <taxon>Hyphomonadaceae</taxon>
        <taxon>Hyphomonas</taxon>
    </lineage>
</organism>
<comment type="caution">
    <text evidence="2">The sequence shown here is derived from an EMBL/GenBank/DDBJ whole genome shotgun (WGS) entry which is preliminary data.</text>
</comment>
<evidence type="ECO:0000313" key="2">
    <source>
        <dbReference type="EMBL" id="KCZ83030.1"/>
    </source>
</evidence>
<evidence type="ECO:0000256" key="1">
    <source>
        <dbReference type="SAM" id="SignalP"/>
    </source>
</evidence>
<name>A0A069E0S2_9PROT</name>
<protein>
    <submittedName>
        <fullName evidence="2">Putative lipoprotein</fullName>
    </submittedName>
</protein>
<dbReference type="RefSeq" id="WP_035573223.1">
    <property type="nucleotide sequence ID" value="NZ_ARYH01000003.1"/>
</dbReference>
<reference evidence="2 3" key="1">
    <citation type="journal article" date="2014" name="Antonie Van Leeuwenhoek">
        <title>Hyphomonas beringensis sp. nov. and Hyphomonas chukchiensis sp. nov., isolated from surface seawater of the Bering Sea and Chukchi Sea.</title>
        <authorList>
            <person name="Li C."/>
            <person name="Lai Q."/>
            <person name="Li G."/>
            <person name="Dong C."/>
            <person name="Wang J."/>
            <person name="Liao Y."/>
            <person name="Shao Z."/>
        </authorList>
    </citation>
    <scope>NUCLEOTIDE SEQUENCE [LARGE SCALE GENOMIC DNA]</scope>
    <source>
        <strain evidence="2 3">MHS-3</strain>
    </source>
</reference>
<dbReference type="OrthoDB" id="7619457at2"/>
<dbReference type="Proteomes" id="UP000027446">
    <property type="component" value="Unassembled WGS sequence"/>
</dbReference>
<gene>
    <name evidence="2" type="ORF">HAD_15122</name>
</gene>
<evidence type="ECO:0000313" key="3">
    <source>
        <dbReference type="Proteomes" id="UP000027446"/>
    </source>
</evidence>
<feature type="chain" id="PRO_5001663689" evidence="1">
    <location>
        <begin position="24"/>
        <end position="119"/>
    </location>
</feature>
<dbReference type="PATRIC" id="fig|1280949.3.peg.3066"/>
<dbReference type="STRING" id="1280949.HAD_15122"/>
<proteinExistence type="predicted"/>
<feature type="signal peptide" evidence="1">
    <location>
        <begin position="1"/>
        <end position="23"/>
    </location>
</feature>
<dbReference type="EMBL" id="ARYH01000003">
    <property type="protein sequence ID" value="KCZ83030.1"/>
    <property type="molecule type" value="Genomic_DNA"/>
</dbReference>
<keyword evidence="2" id="KW-0449">Lipoprotein</keyword>
<sequence length="119" mass="11871">MKRFIGSAAVLTVAVLVSGCASGASSAGWSASSWNGLAPQNVYGGNYQFYAAPAEGQGFKLKFSVKTDGNFNIASAGPPAEADLEAAAKAAAPEGCTLVSVARTADGGAIADYDCGETE</sequence>
<accession>A0A069E0S2</accession>
<keyword evidence="3" id="KW-1185">Reference proteome</keyword>
<keyword evidence="1" id="KW-0732">Signal</keyword>